<protein>
    <submittedName>
        <fullName evidence="10">Glycosyltransferase family 39 protein</fullName>
    </submittedName>
</protein>
<keyword evidence="7 8" id="KW-0472">Membrane</keyword>
<feature type="transmembrane region" description="Helical" evidence="8">
    <location>
        <begin position="12"/>
        <end position="35"/>
    </location>
</feature>
<evidence type="ECO:0000256" key="1">
    <source>
        <dbReference type="ARBA" id="ARBA00004651"/>
    </source>
</evidence>
<keyword evidence="5 8" id="KW-0812">Transmembrane</keyword>
<sequence>MNQKKANYSILLYRLLPLILIGLGALLRFACLGVVPGGIHQDESFSVLNALGLLHEGTDTAGRVMPVYLSDWGDGQSALYSWLLIPLFALNGGSFNLFLARLPQAAVSVFTLWSVYWLIKRMFGKNAGLWALFSLAICPWHIMMSRWGLDANLAPGFLIFGLTFFIKGLDKKPFLLVSAFFYGLSLYCYAVIWPIVPIMLLLQIVYSLRHKRLSIDKWGLLSALLLFLMALPLLLYVMVNSGLIPEVTLPFLTIPRASGYRGSEIALLPSEMWSNLKTALRLLLFQNTGSPYDILLPWGLFYDIGRIFIAVGAVLLLVKLVKSFLRREFAWEYFLFVQLLGGGIVCLLVTARLHQVNALFIPLVLCEAYGLWNTAAFLLKKRAVIGRVFTSAVAALYLVCLVLFQRDYYTDYKDTVNAYFAIGIEECVAYALEQCEEKGIDTITVEKGAQWPRLLLYTNTLPSEYLENVVYDTPPAPASFETHGIHVNTRINYDAINSHSIYIIYYTDVPVFEEDFTLTQFYDWYVAVPKA</sequence>
<dbReference type="PANTHER" id="PTHR33908">
    <property type="entry name" value="MANNOSYLTRANSFERASE YKCB-RELATED"/>
    <property type="match status" value="1"/>
</dbReference>
<feature type="transmembrane region" description="Helical" evidence="8">
    <location>
        <begin position="384"/>
        <end position="404"/>
    </location>
</feature>
<comment type="caution">
    <text evidence="10">The sequence shown here is derived from an EMBL/GenBank/DDBJ whole genome shotgun (WGS) entry which is preliminary data.</text>
</comment>
<dbReference type="EMBL" id="DXGH01000050">
    <property type="protein sequence ID" value="HIW81710.1"/>
    <property type="molecule type" value="Genomic_DNA"/>
</dbReference>
<feature type="transmembrane region" description="Helical" evidence="8">
    <location>
        <begin position="105"/>
        <end position="123"/>
    </location>
</feature>
<keyword evidence="6 8" id="KW-1133">Transmembrane helix</keyword>
<dbReference type="InterPro" id="IPR050297">
    <property type="entry name" value="LipidA_mod_glycosyltrf_83"/>
</dbReference>
<evidence type="ECO:0000256" key="2">
    <source>
        <dbReference type="ARBA" id="ARBA00022475"/>
    </source>
</evidence>
<feature type="transmembrane region" description="Helical" evidence="8">
    <location>
        <begin position="181"/>
        <end position="206"/>
    </location>
</feature>
<dbReference type="GO" id="GO:0016763">
    <property type="term" value="F:pentosyltransferase activity"/>
    <property type="evidence" value="ECO:0007669"/>
    <property type="project" value="TreeGrafter"/>
</dbReference>
<feature type="transmembrane region" description="Helical" evidence="8">
    <location>
        <begin position="300"/>
        <end position="321"/>
    </location>
</feature>
<feature type="domain" description="Glycosyltransferase RgtA/B/C/D-like" evidence="9">
    <location>
        <begin position="79"/>
        <end position="235"/>
    </location>
</feature>
<feature type="transmembrane region" description="Helical" evidence="8">
    <location>
        <begin position="129"/>
        <end position="144"/>
    </location>
</feature>
<evidence type="ECO:0000256" key="4">
    <source>
        <dbReference type="ARBA" id="ARBA00022679"/>
    </source>
</evidence>
<reference evidence="10" key="2">
    <citation type="submission" date="2021-04" db="EMBL/GenBank/DDBJ databases">
        <authorList>
            <person name="Gilroy R."/>
        </authorList>
    </citation>
    <scope>NUCLEOTIDE SEQUENCE</scope>
    <source>
        <strain evidence="10">CHK195-6426</strain>
    </source>
</reference>
<evidence type="ECO:0000256" key="7">
    <source>
        <dbReference type="ARBA" id="ARBA00023136"/>
    </source>
</evidence>
<feature type="transmembrane region" description="Helical" evidence="8">
    <location>
        <begin position="359"/>
        <end position="379"/>
    </location>
</feature>
<evidence type="ECO:0000256" key="6">
    <source>
        <dbReference type="ARBA" id="ARBA00022989"/>
    </source>
</evidence>
<name>A0A9D1R6D9_9FIRM</name>
<dbReference type="Pfam" id="PF13231">
    <property type="entry name" value="PMT_2"/>
    <property type="match status" value="1"/>
</dbReference>
<evidence type="ECO:0000313" key="10">
    <source>
        <dbReference type="EMBL" id="HIW81710.1"/>
    </source>
</evidence>
<keyword evidence="2" id="KW-1003">Cell membrane</keyword>
<comment type="subcellular location">
    <subcellularLocation>
        <location evidence="1">Cell membrane</location>
        <topology evidence="1">Multi-pass membrane protein</topology>
    </subcellularLocation>
</comment>
<dbReference type="RefSeq" id="WP_318703620.1">
    <property type="nucleotide sequence ID" value="NZ_CALWMU010000005.1"/>
</dbReference>
<evidence type="ECO:0000259" key="9">
    <source>
        <dbReference type="Pfam" id="PF13231"/>
    </source>
</evidence>
<keyword evidence="4" id="KW-0808">Transferase</keyword>
<evidence type="ECO:0000256" key="5">
    <source>
        <dbReference type="ARBA" id="ARBA00022692"/>
    </source>
</evidence>
<dbReference type="GO" id="GO:0005886">
    <property type="term" value="C:plasma membrane"/>
    <property type="evidence" value="ECO:0007669"/>
    <property type="project" value="UniProtKB-SubCell"/>
</dbReference>
<dbReference type="Proteomes" id="UP000824265">
    <property type="component" value="Unassembled WGS sequence"/>
</dbReference>
<feature type="transmembrane region" description="Helical" evidence="8">
    <location>
        <begin position="333"/>
        <end position="353"/>
    </location>
</feature>
<dbReference type="GO" id="GO:0009103">
    <property type="term" value="P:lipopolysaccharide biosynthetic process"/>
    <property type="evidence" value="ECO:0007669"/>
    <property type="project" value="UniProtKB-ARBA"/>
</dbReference>
<dbReference type="GO" id="GO:0010041">
    <property type="term" value="P:response to iron(III) ion"/>
    <property type="evidence" value="ECO:0007669"/>
    <property type="project" value="TreeGrafter"/>
</dbReference>
<dbReference type="AlphaFoldDB" id="A0A9D1R6D9"/>
<gene>
    <name evidence="10" type="ORF">H9742_09385</name>
</gene>
<accession>A0A9D1R6D9</accession>
<dbReference type="InterPro" id="IPR038731">
    <property type="entry name" value="RgtA/B/C-like"/>
</dbReference>
<organism evidence="10 11">
    <name type="scientific">Candidatus Acetatifactor stercoripullorum</name>
    <dbReference type="NCBI Taxonomy" id="2838414"/>
    <lineage>
        <taxon>Bacteria</taxon>
        <taxon>Bacillati</taxon>
        <taxon>Bacillota</taxon>
        <taxon>Clostridia</taxon>
        <taxon>Lachnospirales</taxon>
        <taxon>Lachnospiraceae</taxon>
        <taxon>Acetatifactor</taxon>
    </lineage>
</organism>
<proteinExistence type="predicted"/>
<evidence type="ECO:0000256" key="8">
    <source>
        <dbReference type="SAM" id="Phobius"/>
    </source>
</evidence>
<keyword evidence="3" id="KW-0328">Glycosyltransferase</keyword>
<reference evidence="10" key="1">
    <citation type="journal article" date="2021" name="PeerJ">
        <title>Extensive microbial diversity within the chicken gut microbiome revealed by metagenomics and culture.</title>
        <authorList>
            <person name="Gilroy R."/>
            <person name="Ravi A."/>
            <person name="Getino M."/>
            <person name="Pursley I."/>
            <person name="Horton D.L."/>
            <person name="Alikhan N.F."/>
            <person name="Baker D."/>
            <person name="Gharbi K."/>
            <person name="Hall N."/>
            <person name="Watson M."/>
            <person name="Adriaenssens E.M."/>
            <person name="Foster-Nyarko E."/>
            <person name="Jarju S."/>
            <person name="Secka A."/>
            <person name="Antonio M."/>
            <person name="Oren A."/>
            <person name="Chaudhuri R.R."/>
            <person name="La Ragione R."/>
            <person name="Hildebrand F."/>
            <person name="Pallen M.J."/>
        </authorList>
    </citation>
    <scope>NUCLEOTIDE SEQUENCE</scope>
    <source>
        <strain evidence="10">CHK195-6426</strain>
    </source>
</reference>
<feature type="transmembrane region" description="Helical" evidence="8">
    <location>
        <begin position="218"/>
        <end position="239"/>
    </location>
</feature>
<dbReference type="PANTHER" id="PTHR33908:SF3">
    <property type="entry name" value="UNDECAPRENYL PHOSPHATE-ALPHA-4-AMINO-4-DEOXY-L-ARABINOSE ARABINOSYL TRANSFERASE"/>
    <property type="match status" value="1"/>
</dbReference>
<evidence type="ECO:0000313" key="11">
    <source>
        <dbReference type="Proteomes" id="UP000824265"/>
    </source>
</evidence>
<evidence type="ECO:0000256" key="3">
    <source>
        <dbReference type="ARBA" id="ARBA00022676"/>
    </source>
</evidence>